<dbReference type="Proteomes" id="UP000637383">
    <property type="component" value="Unassembled WGS sequence"/>
</dbReference>
<evidence type="ECO:0000313" key="2">
    <source>
        <dbReference type="Proteomes" id="UP000637383"/>
    </source>
</evidence>
<comment type="caution">
    <text evidence="1">The sequence shown here is derived from an EMBL/GenBank/DDBJ whole genome shotgun (WGS) entry which is preliminary data.</text>
</comment>
<name>A0ABR8KIZ8_9NOSO</name>
<reference evidence="1 2" key="1">
    <citation type="journal article" date="2020" name="ISME J.">
        <title>Comparative genomics reveals insights into cyanobacterial evolution and habitat adaptation.</title>
        <authorList>
            <person name="Chen M.Y."/>
            <person name="Teng W.K."/>
            <person name="Zhao L."/>
            <person name="Hu C.X."/>
            <person name="Zhou Y.K."/>
            <person name="Han B.P."/>
            <person name="Song L.R."/>
            <person name="Shu W.S."/>
        </authorList>
    </citation>
    <scope>NUCLEOTIDE SEQUENCE [LARGE SCALE GENOMIC DNA]</scope>
    <source>
        <strain evidence="1 2">FACHB-159</strain>
    </source>
</reference>
<sequence length="815" mass="93764">MIKVLFDECHGELSCSQLQEDNTPKEAWTILCGQVKQLFGDDAIFFQKESLTHQVLEDFQLLILAAPKSALSAEEVKTIVNFVKQGNSLLIASDRESLVINKDDSINAVLETLGMRFEELLNHPPEKVFNLLPHYISSEVSQLNIKEPVYVKTLPNSPYPIDIIATLPYTGKTLIATVEVPGNNQSGRVVVLGNYLILSNQYINTGNNQKLASNILCWLAHQNSLDCRVSRIPTEVNYRQSAKFSIVIANPKSQRLENITCVLESDKNALIQEPYKTVRFLPGYGQTQVQWNVIPQQIGQQTLRLTIDIPELENSETSKISSLFFAPVAQFQCLPDAEFDLVFLNPQGKAQEIVETGVTFEVQVIARWKNHAKAVPLRMQLECPLTHIKVEQISTERWYLTVLDPGDWLITLHINDINQKITRLVHAYPSQKNQIEKIQRDVVTPLAAEINYQVSQIRQEFDNEVIRQIPFQLFTPEEQVNRLYNYSTQEQLLEALQAARSETKRFSPLVEKLLQSIAPTYSPIHGCCIPYDPKLAAHLIKEHPFFEEQLAYNFQGIEGYEHYGQTWLEGNIAALFLHEKYGHGFFYNHTKVGQQLAILYRHGLLRKVDHEGLKSPYLQLFLQDEYKSAIETLHHSSIILNEGFATWMELTILRRLKGSVSQTVYRRKNFLFNDEYLTLLQQNSEYFKHFEPFYPSRYQEGYEYLEEIQSIFGTECGSKCVVQAVIKAAEVDFGIIEHGGRVEFLLSPGKIEEDLLSEHNDNNVTSPTERLKSIWKLLRKHVNEIRAEQQRLQCHRHCLHPECPVNLVIKRYLEW</sequence>
<dbReference type="EMBL" id="JACJTU010000041">
    <property type="protein sequence ID" value="MBD2738027.1"/>
    <property type="molecule type" value="Genomic_DNA"/>
</dbReference>
<gene>
    <name evidence="1" type="ORF">H6H03_29775</name>
</gene>
<dbReference type="SUPFAM" id="SSF52317">
    <property type="entry name" value="Class I glutamine amidotransferase-like"/>
    <property type="match status" value="1"/>
</dbReference>
<evidence type="ECO:0000313" key="1">
    <source>
        <dbReference type="EMBL" id="MBD2738027.1"/>
    </source>
</evidence>
<dbReference type="RefSeq" id="WP_190958587.1">
    <property type="nucleotide sequence ID" value="NZ_JACJTU010000041.1"/>
</dbReference>
<proteinExistence type="predicted"/>
<dbReference type="InterPro" id="IPR029062">
    <property type="entry name" value="Class_I_gatase-like"/>
</dbReference>
<keyword evidence="2" id="KW-1185">Reference proteome</keyword>
<protein>
    <submittedName>
        <fullName evidence="1">Uncharacterized protein</fullName>
    </submittedName>
</protein>
<organism evidence="1 2">
    <name type="scientific">Nostoc paludosum FACHB-159</name>
    <dbReference type="NCBI Taxonomy" id="2692908"/>
    <lineage>
        <taxon>Bacteria</taxon>
        <taxon>Bacillati</taxon>
        <taxon>Cyanobacteriota</taxon>
        <taxon>Cyanophyceae</taxon>
        <taxon>Nostocales</taxon>
        <taxon>Nostocaceae</taxon>
        <taxon>Nostoc</taxon>
    </lineage>
</organism>
<accession>A0ABR8KIZ8</accession>